<dbReference type="EMBL" id="CM039430">
    <property type="protein sequence ID" value="KAI4344857.1"/>
    <property type="molecule type" value="Genomic_DNA"/>
</dbReference>
<reference evidence="1 2" key="1">
    <citation type="journal article" date="2022" name="DNA Res.">
        <title>Chromosomal-level genome assembly of the orchid tree Bauhinia variegata (Leguminosae; Cercidoideae) supports the allotetraploid origin hypothesis of Bauhinia.</title>
        <authorList>
            <person name="Zhong Y."/>
            <person name="Chen Y."/>
            <person name="Zheng D."/>
            <person name="Pang J."/>
            <person name="Liu Y."/>
            <person name="Luo S."/>
            <person name="Meng S."/>
            <person name="Qian L."/>
            <person name="Wei D."/>
            <person name="Dai S."/>
            <person name="Zhou R."/>
        </authorList>
    </citation>
    <scope>NUCLEOTIDE SEQUENCE [LARGE SCALE GENOMIC DNA]</scope>
    <source>
        <strain evidence="1">BV-YZ2020</strain>
    </source>
</reference>
<evidence type="ECO:0000313" key="2">
    <source>
        <dbReference type="Proteomes" id="UP000828941"/>
    </source>
</evidence>
<dbReference type="Proteomes" id="UP000828941">
    <property type="component" value="Chromosome 5"/>
</dbReference>
<sequence length="120" mass="14024">MEARVVILNTFEDLEAVVLNRIRKKYPQLYPIGSLAKLLKQLSSSNNQMESIELNLWKEDAECLEWLNKRDPGSVVYVNFGSLVIMTPKQLSEFAWGLANSNYHFLWRRSYIRTISQGNW</sequence>
<name>A0ACB9P8L8_BAUVA</name>
<organism evidence="1 2">
    <name type="scientific">Bauhinia variegata</name>
    <name type="common">Purple orchid tree</name>
    <name type="synonym">Phanera variegata</name>
    <dbReference type="NCBI Taxonomy" id="167791"/>
    <lineage>
        <taxon>Eukaryota</taxon>
        <taxon>Viridiplantae</taxon>
        <taxon>Streptophyta</taxon>
        <taxon>Embryophyta</taxon>
        <taxon>Tracheophyta</taxon>
        <taxon>Spermatophyta</taxon>
        <taxon>Magnoliopsida</taxon>
        <taxon>eudicotyledons</taxon>
        <taxon>Gunneridae</taxon>
        <taxon>Pentapetalae</taxon>
        <taxon>rosids</taxon>
        <taxon>fabids</taxon>
        <taxon>Fabales</taxon>
        <taxon>Fabaceae</taxon>
        <taxon>Cercidoideae</taxon>
        <taxon>Cercideae</taxon>
        <taxon>Bauhiniinae</taxon>
        <taxon>Bauhinia</taxon>
    </lineage>
</organism>
<protein>
    <submittedName>
        <fullName evidence="1">Uncharacterized protein</fullName>
    </submittedName>
</protein>
<keyword evidence="2" id="KW-1185">Reference proteome</keyword>
<gene>
    <name evidence="1" type="ORF">L6164_012044</name>
</gene>
<proteinExistence type="predicted"/>
<comment type="caution">
    <text evidence="1">The sequence shown here is derived from an EMBL/GenBank/DDBJ whole genome shotgun (WGS) entry which is preliminary data.</text>
</comment>
<accession>A0ACB9P8L8</accession>
<evidence type="ECO:0000313" key="1">
    <source>
        <dbReference type="EMBL" id="KAI4344857.1"/>
    </source>
</evidence>